<feature type="compositionally biased region" description="Basic and acidic residues" evidence="3">
    <location>
        <begin position="429"/>
        <end position="440"/>
    </location>
</feature>
<dbReference type="GO" id="GO:0000266">
    <property type="term" value="P:mitochondrial fission"/>
    <property type="evidence" value="ECO:0007669"/>
    <property type="project" value="TreeGrafter"/>
</dbReference>
<keyword evidence="2" id="KW-0342">GTP-binding</keyword>
<reference evidence="6" key="1">
    <citation type="submission" date="2022-07" db="EMBL/GenBank/DDBJ databases">
        <title>Genome Sequence of Xylaria arbuscula.</title>
        <authorList>
            <person name="Buettner E."/>
        </authorList>
    </citation>
    <scope>NUCLEOTIDE SEQUENCE</scope>
    <source>
        <strain evidence="6">VT107</strain>
    </source>
</reference>
<dbReference type="Pfam" id="PF00350">
    <property type="entry name" value="Dynamin_N"/>
    <property type="match status" value="1"/>
</dbReference>
<dbReference type="PANTHER" id="PTHR11566:SF66">
    <property type="entry name" value="INTERFERON-INDUCED GTP-BINDING PROTEIN MX"/>
    <property type="match status" value="1"/>
</dbReference>
<dbReference type="GO" id="GO:0005739">
    <property type="term" value="C:mitochondrion"/>
    <property type="evidence" value="ECO:0007669"/>
    <property type="project" value="TreeGrafter"/>
</dbReference>
<dbReference type="PROSITE" id="PS51718">
    <property type="entry name" value="G_DYNAMIN_2"/>
    <property type="match status" value="1"/>
</dbReference>
<comment type="caution">
    <text evidence="6">The sequence shown here is derived from an EMBL/GenBank/DDBJ whole genome shotgun (WGS) entry which is preliminary data.</text>
</comment>
<evidence type="ECO:0000256" key="2">
    <source>
        <dbReference type="ARBA" id="ARBA00023134"/>
    </source>
</evidence>
<organism evidence="6 7">
    <name type="scientific">Xylaria arbuscula</name>
    <dbReference type="NCBI Taxonomy" id="114810"/>
    <lineage>
        <taxon>Eukaryota</taxon>
        <taxon>Fungi</taxon>
        <taxon>Dikarya</taxon>
        <taxon>Ascomycota</taxon>
        <taxon>Pezizomycotina</taxon>
        <taxon>Sordariomycetes</taxon>
        <taxon>Xylariomycetidae</taxon>
        <taxon>Xylariales</taxon>
        <taxon>Xylariaceae</taxon>
        <taxon>Xylaria</taxon>
    </lineage>
</organism>
<feature type="region of interest" description="Disordered" evidence="3">
    <location>
        <begin position="424"/>
        <end position="448"/>
    </location>
</feature>
<evidence type="ECO:0000259" key="4">
    <source>
        <dbReference type="PROSITE" id="PS51388"/>
    </source>
</evidence>
<dbReference type="PANTHER" id="PTHR11566">
    <property type="entry name" value="DYNAMIN"/>
    <property type="match status" value="1"/>
</dbReference>
<gene>
    <name evidence="6" type="ORF">NPX13_g4929</name>
</gene>
<dbReference type="GO" id="GO:0008017">
    <property type="term" value="F:microtubule binding"/>
    <property type="evidence" value="ECO:0007669"/>
    <property type="project" value="TreeGrafter"/>
</dbReference>
<dbReference type="GO" id="GO:0048312">
    <property type="term" value="P:intracellular distribution of mitochondria"/>
    <property type="evidence" value="ECO:0007669"/>
    <property type="project" value="TreeGrafter"/>
</dbReference>
<dbReference type="InterPro" id="IPR001401">
    <property type="entry name" value="Dynamin_GTPase"/>
</dbReference>
<dbReference type="GO" id="GO:0016020">
    <property type="term" value="C:membrane"/>
    <property type="evidence" value="ECO:0007669"/>
    <property type="project" value="TreeGrafter"/>
</dbReference>
<dbReference type="InterPro" id="IPR030381">
    <property type="entry name" value="G_DYNAMIN_dom"/>
</dbReference>
<dbReference type="PRINTS" id="PR00195">
    <property type="entry name" value="DYNAMIN"/>
</dbReference>
<dbReference type="GO" id="GO:0005874">
    <property type="term" value="C:microtubule"/>
    <property type="evidence" value="ECO:0007669"/>
    <property type="project" value="TreeGrafter"/>
</dbReference>
<dbReference type="InterPro" id="IPR000375">
    <property type="entry name" value="Dynamin_stalk"/>
</dbReference>
<protein>
    <recommendedName>
        <fullName evidence="8">GED domain-containing protein</fullName>
    </recommendedName>
</protein>
<dbReference type="Gene3D" id="3.40.50.300">
    <property type="entry name" value="P-loop containing nucleotide triphosphate hydrolases"/>
    <property type="match status" value="1"/>
</dbReference>
<feature type="domain" description="Dynamin-type G" evidence="5">
    <location>
        <begin position="32"/>
        <end position="320"/>
    </location>
</feature>
<dbReference type="GO" id="GO:0005525">
    <property type="term" value="F:GTP binding"/>
    <property type="evidence" value="ECO:0007669"/>
    <property type="project" value="InterPro"/>
</dbReference>
<evidence type="ECO:0000313" key="7">
    <source>
        <dbReference type="Proteomes" id="UP001148614"/>
    </source>
</evidence>
<dbReference type="GO" id="GO:0003924">
    <property type="term" value="F:GTPase activity"/>
    <property type="evidence" value="ECO:0007669"/>
    <property type="project" value="InterPro"/>
</dbReference>
<evidence type="ECO:0000256" key="1">
    <source>
        <dbReference type="ARBA" id="ARBA00022741"/>
    </source>
</evidence>
<dbReference type="SUPFAM" id="SSF52540">
    <property type="entry name" value="P-loop containing nucleoside triphosphate hydrolases"/>
    <property type="match status" value="1"/>
</dbReference>
<dbReference type="InterPro" id="IPR020850">
    <property type="entry name" value="GED_dom"/>
</dbReference>
<dbReference type="Proteomes" id="UP001148614">
    <property type="component" value="Unassembled WGS sequence"/>
</dbReference>
<proteinExistence type="predicted"/>
<sequence length="725" mass="82502">MDPSTLGEFQTAEQRRILDTITQLRKCGLDTILSLPQLVVCGDQSAGKSSLLEALTEIPFPRNDNLCTRFTTEINLRCEPTEKLTIKIIPDSSRSEDEQKTINAFSMSIANFEELPGIMETAKKVMGIAEHDSTPSPAFSKDTLRIDVEGPMRPQLTLVDIPGLIQSTTKGVTETDIETVAAITDHYIRQSRTICLAVISAQNDIANQGILQRILKFDPKRERALGVITKPDTLSAGSKSEATFLELAKNENVSLKLGWHVVKNRAFEESDFTAEQRAFSEKKFFRDSIWMRLHENYVGVDNLRVRLSHLLLEHGKAELPRLSDDVEGFLQKAKNELVLLGNPRETVPDCRMYLAQLSNACHEICKAGVQGIYDSDFFKFGREESFSLESEASTRRLRAVVQFMNGRFAHDMRTKGHKYEIGVNMGDDSTEKEKDLDEKSSPISSSLSQTPSILSEAAMKWARNQVLKSRGRELAGSFNPNVVAELFWEQSESWEKLARSHVERILRLCEKFLCDVLADQATSDVRERFWSFLIVDEFRKQRTSAFDELDQLVQDNKEYPINYNHYFTDNLQKRRQQKTRAQLKGVFPVQAAYSKCSLGRHYELYDVDHVFEKVVTACGQRTTEDMDDFSCEEALECLLSIYKVQEKTFVANVTTQVIERHIMKKLKDIFSPLNVINLSDSQIESIVSEPSSTKRQRLFLQDRIKRLEEGQDIFRGAMGSFATES</sequence>
<dbReference type="InterPro" id="IPR027417">
    <property type="entry name" value="P-loop_NTPase"/>
</dbReference>
<dbReference type="FunFam" id="3.40.50.300:FF:001425">
    <property type="entry name" value="Dynamin GTPase, putative"/>
    <property type="match status" value="1"/>
</dbReference>
<evidence type="ECO:0008006" key="8">
    <source>
        <dbReference type="Google" id="ProtNLM"/>
    </source>
</evidence>
<dbReference type="InterPro" id="IPR022812">
    <property type="entry name" value="Dynamin"/>
</dbReference>
<dbReference type="Pfam" id="PF01031">
    <property type="entry name" value="Dynamin_M"/>
    <property type="match status" value="1"/>
</dbReference>
<dbReference type="GO" id="GO:0016559">
    <property type="term" value="P:peroxisome fission"/>
    <property type="evidence" value="ECO:0007669"/>
    <property type="project" value="TreeGrafter"/>
</dbReference>
<dbReference type="GO" id="GO:0006897">
    <property type="term" value="P:endocytosis"/>
    <property type="evidence" value="ECO:0007669"/>
    <property type="project" value="TreeGrafter"/>
</dbReference>
<evidence type="ECO:0000259" key="5">
    <source>
        <dbReference type="PROSITE" id="PS51718"/>
    </source>
</evidence>
<dbReference type="AlphaFoldDB" id="A0A9W8NEL4"/>
<keyword evidence="7" id="KW-1185">Reference proteome</keyword>
<name>A0A9W8NEL4_9PEZI</name>
<dbReference type="PROSITE" id="PS51388">
    <property type="entry name" value="GED"/>
    <property type="match status" value="1"/>
</dbReference>
<accession>A0A9W8NEL4</accession>
<dbReference type="InterPro" id="IPR045063">
    <property type="entry name" value="Dynamin_N"/>
</dbReference>
<dbReference type="VEuPathDB" id="FungiDB:F4678DRAFT_439415"/>
<dbReference type="EMBL" id="JANPWZ010000736">
    <property type="protein sequence ID" value="KAJ3572793.1"/>
    <property type="molecule type" value="Genomic_DNA"/>
</dbReference>
<evidence type="ECO:0000256" key="3">
    <source>
        <dbReference type="SAM" id="MobiDB-lite"/>
    </source>
</evidence>
<keyword evidence="1" id="KW-0547">Nucleotide-binding</keyword>
<evidence type="ECO:0000313" key="6">
    <source>
        <dbReference type="EMBL" id="KAJ3572793.1"/>
    </source>
</evidence>
<dbReference type="SMART" id="SM00053">
    <property type="entry name" value="DYNc"/>
    <property type="match status" value="1"/>
</dbReference>
<dbReference type="CDD" id="cd08771">
    <property type="entry name" value="DLP_1"/>
    <property type="match status" value="1"/>
</dbReference>
<feature type="domain" description="GED" evidence="4">
    <location>
        <begin position="631"/>
        <end position="722"/>
    </location>
</feature>